<sequence>MRPQHSLFESISIEWPGGTTGFSFSKGCADGFQFSVSLLFSTDQIADIFAVVGVMSRFYLSFDPMVLLVSHGYGFAYGSHDRALCGWETLRKLSY</sequence>
<dbReference type="AlphaFoldDB" id="V8R812"/>
<dbReference type="PATRIC" id="fig|1395516.4.peg.2798"/>
<protein>
    <submittedName>
        <fullName evidence="1">Uncharacterized protein</fullName>
    </submittedName>
</protein>
<organism evidence="1 2">
    <name type="scientific">Pseudomonas moraviensis R28-S</name>
    <dbReference type="NCBI Taxonomy" id="1395516"/>
    <lineage>
        <taxon>Bacteria</taxon>
        <taxon>Pseudomonadati</taxon>
        <taxon>Pseudomonadota</taxon>
        <taxon>Gammaproteobacteria</taxon>
        <taxon>Pseudomonadales</taxon>
        <taxon>Pseudomonadaceae</taxon>
        <taxon>Pseudomonas</taxon>
    </lineage>
</organism>
<reference evidence="1 2" key="1">
    <citation type="journal article" date="2014" name="Genome Announc.">
        <title>Draft Genome Sequence of Pseudomonas moraviensis R28-S.</title>
        <authorList>
            <person name="Hunter S.S."/>
            <person name="Yano H."/>
            <person name="Loftie-Eaton W."/>
            <person name="Hughes J."/>
            <person name="De Gelder L."/>
            <person name="Stragier P."/>
            <person name="De Vos P."/>
            <person name="Settles M.L."/>
            <person name="Top E.M."/>
        </authorList>
    </citation>
    <scope>NUCLEOTIDE SEQUENCE [LARGE SCALE GENOMIC DNA]</scope>
    <source>
        <strain evidence="2">R28</strain>
    </source>
</reference>
<comment type="caution">
    <text evidence="1">The sequence shown here is derived from an EMBL/GenBank/DDBJ whole genome shotgun (WGS) entry which is preliminary data.</text>
</comment>
<gene>
    <name evidence="1" type="ORF">PMO01_13760</name>
</gene>
<dbReference type="HOGENOM" id="CLU_2370627_0_0_6"/>
<evidence type="ECO:0000313" key="2">
    <source>
        <dbReference type="Proteomes" id="UP000024771"/>
    </source>
</evidence>
<evidence type="ECO:0000313" key="1">
    <source>
        <dbReference type="EMBL" id="ETF07798.1"/>
    </source>
</evidence>
<dbReference type="EMBL" id="AYMZ01000006">
    <property type="protein sequence ID" value="ETF07798.1"/>
    <property type="molecule type" value="Genomic_DNA"/>
</dbReference>
<accession>V8R812</accession>
<proteinExistence type="predicted"/>
<dbReference type="Proteomes" id="UP000024771">
    <property type="component" value="Chromosome"/>
</dbReference>
<name>V8R812_9PSED</name>